<dbReference type="RefSeq" id="WP_046844232.1">
    <property type="nucleotide sequence ID" value="NZ_CP011389.1"/>
</dbReference>
<name>A0A0F7JQQ8_9DEIO</name>
<evidence type="ECO:0000313" key="2">
    <source>
        <dbReference type="Proteomes" id="UP000034024"/>
    </source>
</evidence>
<dbReference type="KEGG" id="dch:SY84_12180"/>
<accession>A0A0F7JQQ8</accession>
<dbReference type="Proteomes" id="UP000034024">
    <property type="component" value="Chromosome"/>
</dbReference>
<evidence type="ECO:0000313" key="1">
    <source>
        <dbReference type="EMBL" id="AKH17664.1"/>
    </source>
</evidence>
<reference evidence="1 2" key="1">
    <citation type="submission" date="2015-01" db="EMBL/GenBank/DDBJ databases">
        <title>Deinococcus soli/N5/whole genome sequencing.</title>
        <authorList>
            <person name="Kim M.K."/>
            <person name="Srinivasan S."/>
            <person name="Lee J.-J."/>
        </authorList>
    </citation>
    <scope>NUCLEOTIDE SEQUENCE [LARGE SCALE GENOMIC DNA]</scope>
    <source>
        <strain evidence="1 2">N5</strain>
    </source>
</reference>
<gene>
    <name evidence="1" type="ORF">SY84_12180</name>
</gene>
<proteinExistence type="predicted"/>
<dbReference type="PATRIC" id="fig|1309411.5.peg.2478"/>
<dbReference type="EMBL" id="CP011389">
    <property type="protein sequence ID" value="AKH17664.1"/>
    <property type="molecule type" value="Genomic_DNA"/>
</dbReference>
<keyword evidence="2" id="KW-1185">Reference proteome</keyword>
<protein>
    <submittedName>
        <fullName evidence="1">Uncharacterized protein</fullName>
    </submittedName>
</protein>
<sequence>MIGGNEHASGAQTTYLHLVLEIRHLLRQPAEVTLPTSQLDDVVYLSQVVDDLPPVLDLLRQLRAQRAA</sequence>
<organism evidence="1 2">
    <name type="scientific">Deinococcus soli</name>
    <name type="common">ex Cha et al. 2016</name>
    <dbReference type="NCBI Taxonomy" id="1309411"/>
    <lineage>
        <taxon>Bacteria</taxon>
        <taxon>Thermotogati</taxon>
        <taxon>Deinococcota</taxon>
        <taxon>Deinococci</taxon>
        <taxon>Deinococcales</taxon>
        <taxon>Deinococcaceae</taxon>
        <taxon>Deinococcus</taxon>
    </lineage>
</organism>
<dbReference type="AlphaFoldDB" id="A0A0F7JQQ8"/>